<reference evidence="1" key="1">
    <citation type="submission" date="2020-10" db="EMBL/GenBank/DDBJ databases">
        <authorList>
            <person name="Gilroy R."/>
        </authorList>
    </citation>
    <scope>NUCLEOTIDE SEQUENCE</scope>
    <source>
        <strain evidence="1">CHK147-3167</strain>
    </source>
</reference>
<dbReference type="Pfam" id="PF10612">
    <property type="entry name" value="Spore-coat_CotZ"/>
    <property type="match status" value="1"/>
</dbReference>
<proteinExistence type="predicted"/>
<comment type="caution">
    <text evidence="1">The sequence shown here is derived from an EMBL/GenBank/DDBJ whole genome shotgun (WGS) entry which is preliminary data.</text>
</comment>
<dbReference type="EMBL" id="DVFV01000069">
    <property type="protein sequence ID" value="HIQ90751.1"/>
    <property type="molecule type" value="Genomic_DNA"/>
</dbReference>
<evidence type="ECO:0008006" key="3">
    <source>
        <dbReference type="Google" id="ProtNLM"/>
    </source>
</evidence>
<accession>A0A9D1CZU1</accession>
<evidence type="ECO:0000313" key="2">
    <source>
        <dbReference type="Proteomes" id="UP000886786"/>
    </source>
</evidence>
<organism evidence="1 2">
    <name type="scientific">Candidatus Coprosoma intestinipullorum</name>
    <dbReference type="NCBI Taxonomy" id="2840752"/>
    <lineage>
        <taxon>Bacteria</taxon>
        <taxon>Bacillati</taxon>
        <taxon>Bacillota</taxon>
        <taxon>Bacillota incertae sedis</taxon>
        <taxon>Candidatus Coprosoma</taxon>
    </lineage>
</organism>
<evidence type="ECO:0000313" key="1">
    <source>
        <dbReference type="EMBL" id="HIQ90751.1"/>
    </source>
</evidence>
<reference evidence="1" key="2">
    <citation type="journal article" date="2021" name="PeerJ">
        <title>Extensive microbial diversity within the chicken gut microbiome revealed by metagenomics and culture.</title>
        <authorList>
            <person name="Gilroy R."/>
            <person name="Ravi A."/>
            <person name="Getino M."/>
            <person name="Pursley I."/>
            <person name="Horton D.L."/>
            <person name="Alikhan N.F."/>
            <person name="Baker D."/>
            <person name="Gharbi K."/>
            <person name="Hall N."/>
            <person name="Watson M."/>
            <person name="Adriaenssens E.M."/>
            <person name="Foster-Nyarko E."/>
            <person name="Jarju S."/>
            <person name="Secka A."/>
            <person name="Antonio M."/>
            <person name="Oren A."/>
            <person name="Chaudhuri R.R."/>
            <person name="La Ragione R."/>
            <person name="Hildebrand F."/>
            <person name="Pallen M.J."/>
        </authorList>
    </citation>
    <scope>NUCLEOTIDE SEQUENCE</scope>
    <source>
        <strain evidence="1">CHK147-3167</strain>
    </source>
</reference>
<protein>
    <recommendedName>
        <fullName evidence="3">Spore coat protein</fullName>
    </recommendedName>
</protein>
<sequence length="146" mass="15784">MCNNNTGDSRCISDILKVINILQCNAECPDQCLDTCDRGFLGNTVASLGLNTRPIMLYTCAGNGSPWTMPTTKENVDCTTPGVTCSSVFRVEKVDDNCATFRVLAANTDPTTSGTRPYVSTNSFFTMNLNCVCSLRCLQDTIVEGV</sequence>
<dbReference type="Proteomes" id="UP000886786">
    <property type="component" value="Unassembled WGS sequence"/>
</dbReference>
<dbReference type="InterPro" id="IPR019593">
    <property type="entry name" value="Spore_coat_protein_Z/Y"/>
</dbReference>
<dbReference type="AlphaFoldDB" id="A0A9D1CZU1"/>
<name>A0A9D1CZU1_9FIRM</name>
<gene>
    <name evidence="1" type="ORF">IAB27_03915</name>
</gene>